<protein>
    <submittedName>
        <fullName evidence="1">Uncharacterized protein</fullName>
    </submittedName>
</protein>
<sequence>MTHAADPTERLNAIGELGAPEDIAEPVVFLVSERARCDGVDNFRRPLCHGGGARQR</sequence>
<reference evidence="1" key="1">
    <citation type="submission" date="2020-02" db="EMBL/GenBank/DDBJ databases">
        <authorList>
            <person name="Meier V. D."/>
        </authorList>
    </citation>
    <scope>NUCLEOTIDE SEQUENCE</scope>
    <source>
        <strain evidence="1">AVDCRST_MAG08</strain>
    </source>
</reference>
<gene>
    <name evidence="1" type="ORF">AVDCRST_MAG08-1148</name>
</gene>
<organism evidence="1">
    <name type="scientific">uncultured Acetobacteraceae bacterium</name>
    <dbReference type="NCBI Taxonomy" id="169975"/>
    <lineage>
        <taxon>Bacteria</taxon>
        <taxon>Pseudomonadati</taxon>
        <taxon>Pseudomonadota</taxon>
        <taxon>Alphaproteobacteria</taxon>
        <taxon>Acetobacterales</taxon>
        <taxon>Acetobacteraceae</taxon>
        <taxon>environmental samples</taxon>
    </lineage>
</organism>
<proteinExistence type="predicted"/>
<dbReference type="AlphaFoldDB" id="A0A6J4HS02"/>
<name>A0A6J4HS02_9PROT</name>
<dbReference type="EMBL" id="CADCTG010000114">
    <property type="protein sequence ID" value="CAA9231789.1"/>
    <property type="molecule type" value="Genomic_DNA"/>
</dbReference>
<accession>A0A6J4HS02</accession>
<evidence type="ECO:0000313" key="1">
    <source>
        <dbReference type="EMBL" id="CAA9231789.1"/>
    </source>
</evidence>